<proteinExistence type="predicted"/>
<protein>
    <submittedName>
        <fullName evidence="2">Uncharacterized protein</fullName>
    </submittedName>
</protein>
<dbReference type="AlphaFoldDB" id="A0A317JV59"/>
<accession>A0A317JV59</accession>
<comment type="caution">
    <text evidence="2">The sequence shown here is derived from an EMBL/GenBank/DDBJ whole genome shotgun (WGS) entry which is preliminary data.</text>
</comment>
<gene>
    <name evidence="2" type="ORF">C5B42_00605</name>
</gene>
<feature type="region of interest" description="Disordered" evidence="1">
    <location>
        <begin position="293"/>
        <end position="339"/>
    </location>
</feature>
<evidence type="ECO:0000313" key="3">
    <source>
        <dbReference type="Proteomes" id="UP000246104"/>
    </source>
</evidence>
<sequence length="339" mass="36982">MNEEFKKELETLGVSAAAIAVLEEQELTTADSLADMTYEQYVAMGIKAGSAKKLAAQYHVVVEEPLDADTPVPDDLGKPTVAEAHKDPKIAGALGIDPGLLTLALAGGGGGKIFNMLNVDALLNMYDPEEPDNIGGVLLSERFGEERVIGFKKGTHDVAIAESAKYIKQRRRGYPAKDFIMVDGHRCKLYKVGVLPNDFVAEDPMIPGKALWEDDETSTVYDDVSWAGIPKNVRQLVRIMLKLNLFNPASVADRREVMRLAREGFEALRNAYSKADLRFDELEAAGKLPSLRAQLGSPDFGTGGSDDSDDATFRPSKHGGFNSLGNPHGTRDYDPRDRE</sequence>
<name>A0A317JV59_9BACT</name>
<reference evidence="2 3" key="1">
    <citation type="submission" date="2018-02" db="EMBL/GenBank/DDBJ databases">
        <title>Genomic Reconstructions from Amazon Rainforest and Pasture Soil Reveal Novel Insights into the Physiology of Candidate Phyla in Tropical Sites.</title>
        <authorList>
            <person name="Kroeger M.E."/>
            <person name="Delmont T."/>
            <person name="Eren A.M."/>
            <person name="Guo J."/>
            <person name="Meyer K.M."/>
            <person name="Khan K."/>
            <person name="Rodrigues J.L.M."/>
            <person name="Bohannan B.J.M."/>
            <person name="Tringe S."/>
            <person name="Borges C.D."/>
            <person name="Tiedje J."/>
            <person name="Tsai S.M."/>
            <person name="Nusslein K."/>
        </authorList>
    </citation>
    <scope>NUCLEOTIDE SEQUENCE [LARGE SCALE GENOMIC DNA]</scope>
    <source>
        <strain evidence="2">Amazon FNV 2010 28 9</strain>
    </source>
</reference>
<dbReference type="EMBL" id="PSRQ01000011">
    <property type="protein sequence ID" value="PWU24123.1"/>
    <property type="molecule type" value="Genomic_DNA"/>
</dbReference>
<evidence type="ECO:0000313" key="2">
    <source>
        <dbReference type="EMBL" id="PWU24123.1"/>
    </source>
</evidence>
<dbReference type="Proteomes" id="UP000246104">
    <property type="component" value="Unassembled WGS sequence"/>
</dbReference>
<evidence type="ECO:0000256" key="1">
    <source>
        <dbReference type="SAM" id="MobiDB-lite"/>
    </source>
</evidence>
<feature type="compositionally biased region" description="Basic and acidic residues" evidence="1">
    <location>
        <begin position="329"/>
        <end position="339"/>
    </location>
</feature>
<organism evidence="2 3">
    <name type="scientific">Candidatus Cerribacteria bacterium 'Amazon FNV 2010 28 9'</name>
    <dbReference type="NCBI Taxonomy" id="2081795"/>
    <lineage>
        <taxon>Bacteria</taxon>
        <taxon>Candidatus Cerribacteria</taxon>
    </lineage>
</organism>